<dbReference type="AlphaFoldDB" id="A0A1N6WDR6"/>
<keyword evidence="1" id="KW-1003">Cell membrane</keyword>
<dbReference type="PANTHER" id="PTHR43685:SF11">
    <property type="entry name" value="GLYCOSYLTRANSFERASE TAGX-RELATED"/>
    <property type="match status" value="1"/>
</dbReference>
<keyword evidence="1" id="KW-0997">Cell inner membrane</keyword>
<dbReference type="InterPro" id="IPR050834">
    <property type="entry name" value="Glycosyltransf_2"/>
</dbReference>
<dbReference type="EMBL" id="FTMC01000011">
    <property type="protein sequence ID" value="SIQ88095.1"/>
    <property type="molecule type" value="Genomic_DNA"/>
</dbReference>
<evidence type="ECO:0000313" key="4">
    <source>
        <dbReference type="Proteomes" id="UP000186079"/>
    </source>
</evidence>
<dbReference type="InterPro" id="IPR001173">
    <property type="entry name" value="Glyco_trans_2-like"/>
</dbReference>
<proteinExistence type="predicted"/>
<evidence type="ECO:0000256" key="1">
    <source>
        <dbReference type="ARBA" id="ARBA00022519"/>
    </source>
</evidence>
<dbReference type="Gene3D" id="3.90.550.10">
    <property type="entry name" value="Spore Coat Polysaccharide Biosynthesis Protein SpsA, Chain A"/>
    <property type="match status" value="1"/>
</dbReference>
<reference evidence="3 4" key="1">
    <citation type="submission" date="2017-01" db="EMBL/GenBank/DDBJ databases">
        <authorList>
            <person name="Mah S.A."/>
            <person name="Swanson W.J."/>
            <person name="Moy G.W."/>
            <person name="Vacquier V.D."/>
        </authorList>
    </citation>
    <scope>NUCLEOTIDE SEQUENCE [LARGE SCALE GENOMIC DNA]</scope>
    <source>
        <strain evidence="3 4">ATCC 29606</strain>
    </source>
</reference>
<organism evidence="3 4">
    <name type="scientific">Pseudomonas flexibilis</name>
    <dbReference type="NCBI Taxonomy" id="706570"/>
    <lineage>
        <taxon>Bacteria</taxon>
        <taxon>Pseudomonadati</taxon>
        <taxon>Pseudomonadota</taxon>
        <taxon>Gammaproteobacteria</taxon>
        <taxon>Pseudomonadales</taxon>
        <taxon>Pseudomonadaceae</taxon>
        <taxon>Pseudomonas</taxon>
    </lineage>
</organism>
<keyword evidence="3" id="KW-0808">Transferase</keyword>
<gene>
    <name evidence="3" type="ORF">SAMN05421672_11144</name>
</gene>
<dbReference type="InterPro" id="IPR029044">
    <property type="entry name" value="Nucleotide-diphossugar_trans"/>
</dbReference>
<dbReference type="CDD" id="cd00761">
    <property type="entry name" value="Glyco_tranf_GTA_type"/>
    <property type="match status" value="1"/>
</dbReference>
<dbReference type="SUPFAM" id="SSF53448">
    <property type="entry name" value="Nucleotide-diphospho-sugar transferases"/>
    <property type="match status" value="1"/>
</dbReference>
<name>A0A1N6WDR6_9PSED</name>
<keyword evidence="1" id="KW-0472">Membrane</keyword>
<dbReference type="GO" id="GO:0016740">
    <property type="term" value="F:transferase activity"/>
    <property type="evidence" value="ECO:0007669"/>
    <property type="project" value="UniProtKB-KW"/>
</dbReference>
<accession>A0A1N6WDR6</accession>
<dbReference type="Pfam" id="PF00535">
    <property type="entry name" value="Glycos_transf_2"/>
    <property type="match status" value="1"/>
</dbReference>
<sequence>MNENKGTPGKLVSVVIPAYNYAKTLERAAESVIGQLDESSELIIIDDGSKDETPEVMQRLAERHPGKFIGIRKENGGLASVRNRGIAEGRGDYLIFLDADDEMAPGALAAIRQHIERNPDTRLVIGGSEAIYPNGRRRTRVPPALPSRPVDRVRAYLIDQTLNISNGACVMHRDVFQRGLYPSHFRNVEDIPVFAQVLASYPCTTLAQSLAYIYKHEDSLRHNLDYGLQVGEKLIAEVFDTQRLPETMQVLRRPFIVKRYLTLFRTFSRAGEKEKAWEFYRKALKTDWRAIFKLSYTRKAIKFLFK</sequence>
<evidence type="ECO:0000259" key="2">
    <source>
        <dbReference type="Pfam" id="PF00535"/>
    </source>
</evidence>
<evidence type="ECO:0000313" key="3">
    <source>
        <dbReference type="EMBL" id="SIQ88095.1"/>
    </source>
</evidence>
<dbReference type="PANTHER" id="PTHR43685">
    <property type="entry name" value="GLYCOSYLTRANSFERASE"/>
    <property type="match status" value="1"/>
</dbReference>
<dbReference type="RefSeq" id="WP_234703287.1">
    <property type="nucleotide sequence ID" value="NZ_FTMC01000011.1"/>
</dbReference>
<protein>
    <submittedName>
        <fullName evidence="3">Glycosyltransferase involved in cell wall bisynthesis</fullName>
    </submittedName>
</protein>
<feature type="domain" description="Glycosyltransferase 2-like" evidence="2">
    <location>
        <begin position="13"/>
        <end position="178"/>
    </location>
</feature>
<dbReference type="Proteomes" id="UP000186079">
    <property type="component" value="Unassembled WGS sequence"/>
</dbReference>